<dbReference type="PANTHER" id="PTHR43662:SF3">
    <property type="entry name" value="DOMAIN PROTEIN, PUTATIVE (AFU_ORTHOLOGUE AFUA_6G11970)-RELATED"/>
    <property type="match status" value="1"/>
</dbReference>
<accession>A0A8H2XK72</accession>
<feature type="region of interest" description="Disordered" evidence="1">
    <location>
        <begin position="598"/>
        <end position="636"/>
    </location>
</feature>
<name>A0A8H2XK72_9AGAM</name>
<organism evidence="4 5">
    <name type="scientific">Rhizoctonia solani</name>
    <dbReference type="NCBI Taxonomy" id="456999"/>
    <lineage>
        <taxon>Eukaryota</taxon>
        <taxon>Fungi</taxon>
        <taxon>Dikarya</taxon>
        <taxon>Basidiomycota</taxon>
        <taxon>Agaricomycotina</taxon>
        <taxon>Agaricomycetes</taxon>
        <taxon>Cantharellales</taxon>
        <taxon>Ceratobasidiaceae</taxon>
        <taxon>Rhizoctonia</taxon>
    </lineage>
</organism>
<dbReference type="EMBL" id="CAJMWQ010000996">
    <property type="protein sequence ID" value="CAE6427158.1"/>
    <property type="molecule type" value="Genomic_DNA"/>
</dbReference>
<feature type="chain" id="PRO_5034334597" description="DUF1996 domain-containing protein" evidence="2">
    <location>
        <begin position="22"/>
        <end position="710"/>
    </location>
</feature>
<feature type="compositionally biased region" description="Polar residues" evidence="1">
    <location>
        <begin position="653"/>
        <end position="683"/>
    </location>
</feature>
<feature type="region of interest" description="Disordered" evidence="1">
    <location>
        <begin position="445"/>
        <end position="579"/>
    </location>
</feature>
<dbReference type="InterPro" id="IPR018535">
    <property type="entry name" value="DUF1996"/>
</dbReference>
<feature type="compositionally biased region" description="Low complexity" evidence="1">
    <location>
        <begin position="560"/>
        <end position="579"/>
    </location>
</feature>
<dbReference type="Pfam" id="PF09362">
    <property type="entry name" value="DUF1996"/>
    <property type="match status" value="1"/>
</dbReference>
<feature type="region of interest" description="Disordered" evidence="1">
    <location>
        <begin position="653"/>
        <end position="699"/>
    </location>
</feature>
<protein>
    <recommendedName>
        <fullName evidence="3">DUF1996 domain-containing protein</fullName>
    </recommendedName>
</protein>
<evidence type="ECO:0000256" key="2">
    <source>
        <dbReference type="SAM" id="SignalP"/>
    </source>
</evidence>
<evidence type="ECO:0000313" key="5">
    <source>
        <dbReference type="Proteomes" id="UP000663826"/>
    </source>
</evidence>
<feature type="compositionally biased region" description="Low complexity" evidence="1">
    <location>
        <begin position="445"/>
        <end position="534"/>
    </location>
</feature>
<dbReference type="Proteomes" id="UP000663826">
    <property type="component" value="Unassembled WGS sequence"/>
</dbReference>
<evidence type="ECO:0000313" key="4">
    <source>
        <dbReference type="EMBL" id="CAE6427158.1"/>
    </source>
</evidence>
<dbReference type="AlphaFoldDB" id="A0A8H2XK72"/>
<dbReference type="PANTHER" id="PTHR43662">
    <property type="match status" value="1"/>
</dbReference>
<sequence length="710" mass="73509">MLSVLSGALIAGALLAGSAQAGDHFILTQNRQLCYTRIDPLRTPGTVGPHVHNVVGGSNFSPDSTTPEILQQSKCSSTMVQDDKSIYWTPLVYYNHGNGSYSPMISSTRIYYFLKPGNGTVPVKPFPKGFRMLGGGYNDRRPDTYPPRGELSYDQLQALDPRIAAIKWGCSAGAVQGQGNGGSLPGQRPYLPNDAPNGCGVLNAGMFFPSCGDGRLDSDDHFSHMAYPLDESNGYNCPPSHPIKYPTIFLEHFYFPSADQPYRGANTDNWILSNGDPTGLNMHGDFINGWNQETHEQTLQQCNTPNAPEDNLQACAPLAKSINVDAANTCLSEGNIADEDVGLLAPITGFPGCNPYWGWESRTKASCVASSNVGLVSPSSRYTVDEFKVSLPMANGTSKTVTGPPGSNMTGDYDYYGSSSSYAATATSSYAATVTSTEPVISATETATLTTESVASTTGTASSEPTSTGEATSAEATPSSDATSTDTTSTTEAVPTETAATGATSTGAAPTGTASTEVSSETGTTATGTEVASTIETTSTGTAIEGGAAPTGSSTLEIPNAVPTSSVASNSSGASSLSAVPTSTASLDYEYPSVTPGYQGSVAPTESASAANSNPTTSSSVPVQGAPSGATGTSTGVNQPAYTYASSPNGSPLYGASSTTGPAYAAPTSQNANTLNPGNNSGRPKTCRRKNHKVRSHARRHRIYQNRLSN</sequence>
<comment type="caution">
    <text evidence="4">The sequence shown here is derived from an EMBL/GenBank/DDBJ whole genome shotgun (WGS) entry which is preliminary data.</text>
</comment>
<keyword evidence="2" id="KW-0732">Signal</keyword>
<evidence type="ECO:0000259" key="3">
    <source>
        <dbReference type="Pfam" id="PF09362"/>
    </source>
</evidence>
<feature type="compositionally biased region" description="Low complexity" evidence="1">
    <location>
        <begin position="607"/>
        <end position="636"/>
    </location>
</feature>
<gene>
    <name evidence="4" type="ORF">RDB_LOCUS56449</name>
</gene>
<feature type="compositionally biased region" description="Basic residues" evidence="1">
    <location>
        <begin position="685"/>
        <end position="699"/>
    </location>
</feature>
<feature type="signal peptide" evidence="2">
    <location>
        <begin position="1"/>
        <end position="21"/>
    </location>
</feature>
<feature type="domain" description="DUF1996" evidence="3">
    <location>
        <begin position="39"/>
        <end position="290"/>
    </location>
</feature>
<evidence type="ECO:0000256" key="1">
    <source>
        <dbReference type="SAM" id="MobiDB-lite"/>
    </source>
</evidence>
<reference evidence="4" key="1">
    <citation type="submission" date="2021-01" db="EMBL/GenBank/DDBJ databases">
        <authorList>
            <person name="Kaushik A."/>
        </authorList>
    </citation>
    <scope>NUCLEOTIDE SEQUENCE</scope>
    <source>
        <strain evidence="4">AG1-1B</strain>
    </source>
</reference>
<proteinExistence type="predicted"/>